<feature type="region of interest" description="Disordered" evidence="2">
    <location>
        <begin position="54"/>
        <end position="85"/>
    </location>
</feature>
<evidence type="ECO:0000313" key="4">
    <source>
        <dbReference type="WBParaSite" id="MhA1_Contig168.frz3.gene52"/>
    </source>
</evidence>
<feature type="compositionally biased region" description="Basic and acidic residues" evidence="2">
    <location>
        <begin position="119"/>
        <end position="128"/>
    </location>
</feature>
<evidence type="ECO:0000256" key="2">
    <source>
        <dbReference type="SAM" id="MobiDB-lite"/>
    </source>
</evidence>
<sequence>MDKESSSSSKTPINSPTKSEDIWLQPNQPLKNDHHPENNRMLIDFEISVIGEEEEAEEVLSSESGVVSDSAASPEKKWINKNSSKEREMVRKWANIKRDNSKKMFKKVTINLEELEESSANKKSEVARSLKVHNSPPSSPVDAPSSQPGIFKKGTAFIAKLWDTNVLDGDSPRPPQPSTSCFDLSQPPQKPSQIDVILSKHFDENIAIEDQNNSEKTENAHIVTSKTDSTNTGEDEKKEVLPALDHVFWNKFGESEDPAWKAVMDKVRSLLNSANTFEMKKLYIEYLKLIEQLSYSLNSYKQIVTYAVQVQNDTLLCEDPKRLEHVFLSKQFNLHFPSLLLTILNARESCQVNTLYALYDLVDHILLNTEAVQNVIIGLFDFLSVSEEMVKQYHKAELSEDGSNDGDAVLQYPIYLNANWNSSKCRIDLVTLLAPTAKLLGTERSEELLLPAFQRYMSDSSDVQNAVLAHLFCFCEVLSPKSREIVLRDLSQLFSLDMDARCWRQRAEFASQLNQLIDLLPIELVNKYLCAYALTFSADKISQVRTNGIRMLSTVLSMFIENEWKEQKDLWRRRTEHLSDAIPVTSSDSSMLADEEPIDLPLTFELLAEIRSGFWRTRSWRRRQSFAHLLHLLVQYLLTPLQFYYLFFHDFMCLSDDNVANVRQYFCLIAQFNRFEEYVGVSVIKRLEQMSVDDDDLEVRHLSKKQPLDEEFIKHLINDEKVPAYARAIIELLANDISLLTTEKLAILKAIGRDRYKQLVGRGGLIF</sequence>
<feature type="compositionally biased region" description="Low complexity" evidence="2">
    <location>
        <begin position="61"/>
        <end position="73"/>
    </location>
</feature>
<keyword evidence="1" id="KW-0677">Repeat</keyword>
<dbReference type="Gene3D" id="1.25.10.10">
    <property type="entry name" value="Leucine-rich Repeat Variant"/>
    <property type="match status" value="1"/>
</dbReference>
<dbReference type="PANTHER" id="PTHR10648:SF1">
    <property type="entry name" value="SERINE_THREONINE-PROTEIN PHOSPHATASE 4 REGULATORY SUBUNIT 1"/>
    <property type="match status" value="1"/>
</dbReference>
<dbReference type="AlphaFoldDB" id="A0A1I8B8N9"/>
<dbReference type="InterPro" id="IPR016024">
    <property type="entry name" value="ARM-type_fold"/>
</dbReference>
<dbReference type="GO" id="GO:0019888">
    <property type="term" value="F:protein phosphatase regulator activity"/>
    <property type="evidence" value="ECO:0007669"/>
    <property type="project" value="TreeGrafter"/>
</dbReference>
<feature type="region of interest" description="Disordered" evidence="2">
    <location>
        <begin position="165"/>
        <end position="189"/>
    </location>
</feature>
<feature type="region of interest" description="Disordered" evidence="2">
    <location>
        <begin position="116"/>
        <end position="148"/>
    </location>
</feature>
<feature type="compositionally biased region" description="Low complexity" evidence="2">
    <location>
        <begin position="1"/>
        <end position="17"/>
    </location>
</feature>
<name>A0A1I8B8N9_MELHA</name>
<reference evidence="4" key="1">
    <citation type="submission" date="2016-11" db="UniProtKB">
        <authorList>
            <consortium name="WormBaseParasite"/>
        </authorList>
    </citation>
    <scope>IDENTIFICATION</scope>
</reference>
<dbReference type="Proteomes" id="UP000095281">
    <property type="component" value="Unplaced"/>
</dbReference>
<feature type="compositionally biased region" description="Polar residues" evidence="2">
    <location>
        <begin position="178"/>
        <end position="187"/>
    </location>
</feature>
<evidence type="ECO:0000256" key="1">
    <source>
        <dbReference type="ARBA" id="ARBA00022737"/>
    </source>
</evidence>
<dbReference type="WBParaSite" id="MhA1_Contig168.frz3.gene52">
    <property type="protein sequence ID" value="MhA1_Contig168.frz3.gene52"/>
    <property type="gene ID" value="MhA1_Contig168.frz3.gene52"/>
</dbReference>
<evidence type="ECO:0000313" key="3">
    <source>
        <dbReference type="Proteomes" id="UP000095281"/>
    </source>
</evidence>
<dbReference type="PANTHER" id="PTHR10648">
    <property type="entry name" value="SERINE/THREONINE-PROTEIN PHOSPHATASE PP2A 65 KDA REGULATORY SUBUNIT"/>
    <property type="match status" value="1"/>
</dbReference>
<dbReference type="GO" id="GO:0005737">
    <property type="term" value="C:cytoplasm"/>
    <property type="evidence" value="ECO:0007669"/>
    <property type="project" value="TreeGrafter"/>
</dbReference>
<protein>
    <submittedName>
        <fullName evidence="4">UPF0518 protein</fullName>
    </submittedName>
</protein>
<feature type="region of interest" description="Disordered" evidence="2">
    <location>
        <begin position="1"/>
        <end position="38"/>
    </location>
</feature>
<dbReference type="InterPro" id="IPR051023">
    <property type="entry name" value="PP2A_Regulatory_Subunit_A"/>
</dbReference>
<feature type="compositionally biased region" description="Basic and acidic residues" evidence="2">
    <location>
        <begin position="74"/>
        <end position="85"/>
    </location>
</feature>
<keyword evidence="3" id="KW-1185">Reference proteome</keyword>
<proteinExistence type="predicted"/>
<dbReference type="InterPro" id="IPR011989">
    <property type="entry name" value="ARM-like"/>
</dbReference>
<organism evidence="3 4">
    <name type="scientific">Meloidogyne hapla</name>
    <name type="common">Root-knot nematode worm</name>
    <dbReference type="NCBI Taxonomy" id="6305"/>
    <lineage>
        <taxon>Eukaryota</taxon>
        <taxon>Metazoa</taxon>
        <taxon>Ecdysozoa</taxon>
        <taxon>Nematoda</taxon>
        <taxon>Chromadorea</taxon>
        <taxon>Rhabditida</taxon>
        <taxon>Tylenchina</taxon>
        <taxon>Tylenchomorpha</taxon>
        <taxon>Tylenchoidea</taxon>
        <taxon>Meloidogynidae</taxon>
        <taxon>Meloidogyninae</taxon>
        <taxon>Meloidogyne</taxon>
    </lineage>
</organism>
<accession>A0A1I8B8N9</accession>
<dbReference type="SUPFAM" id="SSF48371">
    <property type="entry name" value="ARM repeat"/>
    <property type="match status" value="1"/>
</dbReference>